<accession>A0A2U1P718</accession>
<dbReference type="Proteomes" id="UP000245207">
    <property type="component" value="Unassembled WGS sequence"/>
</dbReference>
<dbReference type="STRING" id="35608.A0A2U1P718"/>
<keyword evidence="2" id="KW-1185">Reference proteome</keyword>
<sequence length="118" mass="13705">MPKLQKVFNQVGLKGEMLSLHLLTGSLLVVRIQDSFVTQRQPLTWYKNTRYVYDGHLSKVKLYRYAAHRYGSNASSYIQALKIGVYNVRLRANAILLGKHVAPRDRVHELMHYFGCRK</sequence>
<evidence type="ECO:0000313" key="1">
    <source>
        <dbReference type="EMBL" id="PWA81536.1"/>
    </source>
</evidence>
<gene>
    <name evidence="1" type="ORF">CTI12_AA185990</name>
</gene>
<organism evidence="1 2">
    <name type="scientific">Artemisia annua</name>
    <name type="common">Sweet wormwood</name>
    <dbReference type="NCBI Taxonomy" id="35608"/>
    <lineage>
        <taxon>Eukaryota</taxon>
        <taxon>Viridiplantae</taxon>
        <taxon>Streptophyta</taxon>
        <taxon>Embryophyta</taxon>
        <taxon>Tracheophyta</taxon>
        <taxon>Spermatophyta</taxon>
        <taxon>Magnoliopsida</taxon>
        <taxon>eudicotyledons</taxon>
        <taxon>Gunneridae</taxon>
        <taxon>Pentapetalae</taxon>
        <taxon>asterids</taxon>
        <taxon>campanulids</taxon>
        <taxon>Asterales</taxon>
        <taxon>Asteraceae</taxon>
        <taxon>Asteroideae</taxon>
        <taxon>Anthemideae</taxon>
        <taxon>Artemisiinae</taxon>
        <taxon>Artemisia</taxon>
    </lineage>
</organism>
<protein>
    <submittedName>
        <fullName evidence="1">Beta-galactosidase</fullName>
    </submittedName>
</protein>
<name>A0A2U1P718_ARTAN</name>
<evidence type="ECO:0000313" key="2">
    <source>
        <dbReference type="Proteomes" id="UP000245207"/>
    </source>
</evidence>
<reference evidence="1 2" key="1">
    <citation type="journal article" date="2018" name="Mol. Plant">
        <title>The genome of Artemisia annua provides insight into the evolution of Asteraceae family and artemisinin biosynthesis.</title>
        <authorList>
            <person name="Shen Q."/>
            <person name="Zhang L."/>
            <person name="Liao Z."/>
            <person name="Wang S."/>
            <person name="Yan T."/>
            <person name="Shi P."/>
            <person name="Liu M."/>
            <person name="Fu X."/>
            <person name="Pan Q."/>
            <person name="Wang Y."/>
            <person name="Lv Z."/>
            <person name="Lu X."/>
            <person name="Zhang F."/>
            <person name="Jiang W."/>
            <person name="Ma Y."/>
            <person name="Chen M."/>
            <person name="Hao X."/>
            <person name="Li L."/>
            <person name="Tang Y."/>
            <person name="Lv G."/>
            <person name="Zhou Y."/>
            <person name="Sun X."/>
            <person name="Brodelius P.E."/>
            <person name="Rose J.K.C."/>
            <person name="Tang K."/>
        </authorList>
    </citation>
    <scope>NUCLEOTIDE SEQUENCE [LARGE SCALE GENOMIC DNA]</scope>
    <source>
        <strain evidence="2">cv. Huhao1</strain>
        <tissue evidence="1">Leaf</tissue>
    </source>
</reference>
<comment type="caution">
    <text evidence="1">The sequence shown here is derived from an EMBL/GenBank/DDBJ whole genome shotgun (WGS) entry which is preliminary data.</text>
</comment>
<dbReference type="AlphaFoldDB" id="A0A2U1P718"/>
<dbReference type="EMBL" id="PKPP01001577">
    <property type="protein sequence ID" value="PWA81536.1"/>
    <property type="molecule type" value="Genomic_DNA"/>
</dbReference>
<proteinExistence type="predicted"/>